<reference evidence="2" key="1">
    <citation type="journal article" date="2012" name="BMC Genomics">
        <title>Genome sequence of the necrotrophic fungus Penicillium digitatum, the main postharvest pathogen of citrus.</title>
        <authorList>
            <person name="Marcet-Houben M."/>
            <person name="Ballester A.-R."/>
            <person name="de la Fuente B."/>
            <person name="Harries E."/>
            <person name="Marcos J.F."/>
            <person name="Gonzalez-Candelas L."/>
            <person name="Gabaldon T."/>
        </authorList>
    </citation>
    <scope>NUCLEOTIDE SEQUENCE [LARGE SCALE GENOMIC DNA]</scope>
    <source>
        <strain evidence="2">PHI26 / CECT 20796</strain>
    </source>
</reference>
<organism evidence="1 2">
    <name type="scientific">Penicillium digitatum (strain PHI26 / CECT 20796)</name>
    <name type="common">Green mold</name>
    <dbReference type="NCBI Taxonomy" id="1170229"/>
    <lineage>
        <taxon>Eukaryota</taxon>
        <taxon>Fungi</taxon>
        <taxon>Dikarya</taxon>
        <taxon>Ascomycota</taxon>
        <taxon>Pezizomycotina</taxon>
        <taxon>Eurotiomycetes</taxon>
        <taxon>Eurotiomycetidae</taxon>
        <taxon>Eurotiales</taxon>
        <taxon>Aspergillaceae</taxon>
        <taxon>Penicillium</taxon>
    </lineage>
</organism>
<gene>
    <name evidence="1" type="ORF">PDIG_79650</name>
</gene>
<dbReference type="AlphaFoldDB" id="K9FDD3"/>
<protein>
    <submittedName>
        <fullName evidence="1">Uncharacterized protein</fullName>
    </submittedName>
</protein>
<dbReference type="Proteomes" id="UP000009882">
    <property type="component" value="Unassembled WGS sequence"/>
</dbReference>
<proteinExistence type="predicted"/>
<dbReference type="InParanoid" id="K9FDD3"/>
<keyword evidence="2" id="KW-1185">Reference proteome</keyword>
<dbReference type="EMBL" id="AKCT01000295">
    <property type="protein sequence ID" value="EKV06187.1"/>
    <property type="molecule type" value="Genomic_DNA"/>
</dbReference>
<sequence length="62" mass="7146">MDSTRTISELKSAFIWSQVRIFSESLDLPEDWRNFAAETTEGDLSEKVIEEVLHKGQDANHH</sequence>
<dbReference type="GO" id="GO:0031511">
    <property type="term" value="C:Mis6-Sim4 complex"/>
    <property type="evidence" value="ECO:0007669"/>
    <property type="project" value="InterPro"/>
</dbReference>
<name>K9FDD3_PEND2</name>
<evidence type="ECO:0000313" key="1">
    <source>
        <dbReference type="EMBL" id="EKV06187.1"/>
    </source>
</evidence>
<evidence type="ECO:0000313" key="2">
    <source>
        <dbReference type="Proteomes" id="UP000009882"/>
    </source>
</evidence>
<comment type="caution">
    <text evidence="1">The sequence shown here is derived from an EMBL/GenBank/DDBJ whole genome shotgun (WGS) entry which is preliminary data.</text>
</comment>
<dbReference type="InterPro" id="IPR025207">
    <property type="entry name" value="Sim4_Fta4"/>
</dbReference>
<accession>K9FDD3</accession>
<dbReference type="Pfam" id="PF13093">
    <property type="entry name" value="FTA4"/>
    <property type="match status" value="1"/>
</dbReference>
<dbReference type="HOGENOM" id="CLU_2904880_0_0_1"/>
<dbReference type="OrthoDB" id="21214at2759"/>